<dbReference type="STRING" id="1797711.A2870_03290"/>
<evidence type="ECO:0000256" key="2">
    <source>
        <dbReference type="ARBA" id="ARBA00022552"/>
    </source>
</evidence>
<dbReference type="PANTHER" id="PTHR11265">
    <property type="entry name" value="S-ADENOSYL-METHYLTRANSFERASE MRAW"/>
    <property type="match status" value="1"/>
</dbReference>
<feature type="binding site" evidence="6">
    <location>
        <position position="52"/>
    </location>
    <ligand>
        <name>S-adenosyl-L-methionine</name>
        <dbReference type="ChEBI" id="CHEBI:59789"/>
    </ligand>
</feature>
<dbReference type="Gene3D" id="1.10.150.170">
    <property type="entry name" value="Putative methyltransferase TM0872, insert domain"/>
    <property type="match status" value="1"/>
</dbReference>
<dbReference type="CDD" id="cd02440">
    <property type="entry name" value="AdoMet_MTases"/>
    <property type="match status" value="1"/>
</dbReference>
<dbReference type="EMBL" id="MFAZ01000027">
    <property type="protein sequence ID" value="OGD86889.1"/>
    <property type="molecule type" value="Genomic_DNA"/>
</dbReference>
<dbReference type="Gene3D" id="3.40.50.150">
    <property type="entry name" value="Vaccinia Virus protein VP39"/>
    <property type="match status" value="1"/>
</dbReference>
<dbReference type="PIRSF" id="PIRSF004486">
    <property type="entry name" value="MraW"/>
    <property type="match status" value="1"/>
</dbReference>
<evidence type="ECO:0000256" key="6">
    <source>
        <dbReference type="HAMAP-Rule" id="MF_01007"/>
    </source>
</evidence>
<feature type="binding site" evidence="6">
    <location>
        <position position="77"/>
    </location>
    <ligand>
        <name>S-adenosyl-L-methionine</name>
        <dbReference type="ChEBI" id="CHEBI:59789"/>
    </ligand>
</feature>
<name>A0A1F5G4X8_9BACT</name>
<dbReference type="InterPro" id="IPR029063">
    <property type="entry name" value="SAM-dependent_MTases_sf"/>
</dbReference>
<dbReference type="HAMAP" id="MF_01007">
    <property type="entry name" value="16SrRNA_methyltr_H"/>
    <property type="match status" value="1"/>
</dbReference>
<dbReference type="GO" id="GO:0005737">
    <property type="term" value="C:cytoplasm"/>
    <property type="evidence" value="ECO:0007669"/>
    <property type="project" value="UniProtKB-SubCell"/>
</dbReference>
<comment type="subcellular location">
    <subcellularLocation>
        <location evidence="6">Cytoplasm</location>
    </subcellularLocation>
</comment>
<proteinExistence type="inferred from homology"/>
<comment type="similarity">
    <text evidence="1 6">Belongs to the methyltransferase superfamily. RsmH family.</text>
</comment>
<dbReference type="PANTHER" id="PTHR11265:SF0">
    <property type="entry name" value="12S RRNA N4-METHYLCYTIDINE METHYLTRANSFERASE"/>
    <property type="match status" value="1"/>
</dbReference>
<keyword evidence="6" id="KW-0963">Cytoplasm</keyword>
<dbReference type="EC" id="2.1.1.199" evidence="6"/>
<comment type="function">
    <text evidence="6">Specifically methylates the N4 position of cytidine in position 1402 (C1402) of 16S rRNA.</text>
</comment>
<dbReference type="NCBIfam" id="TIGR00006">
    <property type="entry name" value="16S rRNA (cytosine(1402)-N(4))-methyltransferase RsmH"/>
    <property type="match status" value="1"/>
</dbReference>
<dbReference type="SUPFAM" id="SSF81799">
    <property type="entry name" value="Putative methyltransferase TM0872, insert domain"/>
    <property type="match status" value="1"/>
</dbReference>
<evidence type="ECO:0000313" key="8">
    <source>
        <dbReference type="Proteomes" id="UP000179102"/>
    </source>
</evidence>
<gene>
    <name evidence="6" type="primary">rsmH</name>
    <name evidence="7" type="ORF">A2870_03290</name>
</gene>
<evidence type="ECO:0000256" key="1">
    <source>
        <dbReference type="ARBA" id="ARBA00010396"/>
    </source>
</evidence>
<feature type="binding site" evidence="6">
    <location>
        <position position="105"/>
    </location>
    <ligand>
        <name>S-adenosyl-L-methionine</name>
        <dbReference type="ChEBI" id="CHEBI:59789"/>
    </ligand>
</feature>
<sequence>MMKKEYHKPVLISEVIEFLDPGRGKSYIDATVGGGGHTTALLARGARVLGIDRDEEAINYLREARTEKDLVLARGNFARIWEIANEKGFKEVDGIIFDLGVSSHQLDSAERGFSFLKSGPLDMRMDRNLRVRAWDIVNNFEERRLDEIFKTFGQEKFSRRIASSICSARQIRPIETTVELVKIIEKAVPRGVRKNFKKRKINEATKVFQAIRIVVNSELLNLEEALPKTVDLLKSHGRLAIISFHSLEDAIVKRFLKKETRLIILTKKPIGPSEQEITENPRARSAKLRVAEKI</sequence>
<comment type="catalytic activity">
    <reaction evidence="6">
        <text>cytidine(1402) in 16S rRNA + S-adenosyl-L-methionine = N(4)-methylcytidine(1402) in 16S rRNA + S-adenosyl-L-homocysteine + H(+)</text>
        <dbReference type="Rhea" id="RHEA:42928"/>
        <dbReference type="Rhea" id="RHEA-COMP:10286"/>
        <dbReference type="Rhea" id="RHEA-COMP:10287"/>
        <dbReference type="ChEBI" id="CHEBI:15378"/>
        <dbReference type="ChEBI" id="CHEBI:57856"/>
        <dbReference type="ChEBI" id="CHEBI:59789"/>
        <dbReference type="ChEBI" id="CHEBI:74506"/>
        <dbReference type="ChEBI" id="CHEBI:82748"/>
        <dbReference type="EC" id="2.1.1.199"/>
    </reaction>
</comment>
<dbReference type="Proteomes" id="UP000179102">
    <property type="component" value="Unassembled WGS sequence"/>
</dbReference>
<dbReference type="AlphaFoldDB" id="A0A1F5G4X8"/>
<dbReference type="GO" id="GO:0071424">
    <property type="term" value="F:rRNA (cytosine-N4-)-methyltransferase activity"/>
    <property type="evidence" value="ECO:0007669"/>
    <property type="project" value="UniProtKB-UniRule"/>
</dbReference>
<reference evidence="7 8" key="1">
    <citation type="journal article" date="2016" name="Nat. Commun.">
        <title>Thousands of microbial genomes shed light on interconnected biogeochemical processes in an aquifer system.</title>
        <authorList>
            <person name="Anantharaman K."/>
            <person name="Brown C.T."/>
            <person name="Hug L.A."/>
            <person name="Sharon I."/>
            <person name="Castelle C.J."/>
            <person name="Probst A.J."/>
            <person name="Thomas B.C."/>
            <person name="Singh A."/>
            <person name="Wilkins M.J."/>
            <person name="Karaoz U."/>
            <person name="Brodie E.L."/>
            <person name="Williams K.H."/>
            <person name="Hubbard S.S."/>
            <person name="Banfield J.F."/>
        </authorList>
    </citation>
    <scope>NUCLEOTIDE SEQUENCE [LARGE SCALE GENOMIC DNA]</scope>
</reference>
<feature type="binding site" evidence="6">
    <location>
        <position position="98"/>
    </location>
    <ligand>
        <name>S-adenosyl-L-methionine</name>
        <dbReference type="ChEBI" id="CHEBI:59789"/>
    </ligand>
</feature>
<evidence type="ECO:0000256" key="5">
    <source>
        <dbReference type="ARBA" id="ARBA00022691"/>
    </source>
</evidence>
<evidence type="ECO:0000313" key="7">
    <source>
        <dbReference type="EMBL" id="OGD86889.1"/>
    </source>
</evidence>
<dbReference type="SUPFAM" id="SSF53335">
    <property type="entry name" value="S-adenosyl-L-methionine-dependent methyltransferases"/>
    <property type="match status" value="1"/>
</dbReference>
<dbReference type="InterPro" id="IPR002903">
    <property type="entry name" value="RsmH"/>
</dbReference>
<accession>A0A1F5G4X8</accession>
<keyword evidence="4 6" id="KW-0808">Transferase</keyword>
<dbReference type="InterPro" id="IPR023397">
    <property type="entry name" value="SAM-dep_MeTrfase_MraW_recog"/>
</dbReference>
<keyword evidence="5 6" id="KW-0949">S-adenosyl-L-methionine</keyword>
<protein>
    <recommendedName>
        <fullName evidence="6">Ribosomal RNA small subunit methyltransferase H</fullName>
        <ecNumber evidence="6">2.1.1.199</ecNumber>
    </recommendedName>
    <alternativeName>
        <fullName evidence="6">16S rRNA m(4)C1402 methyltransferase</fullName>
    </alternativeName>
    <alternativeName>
        <fullName evidence="6">rRNA (cytosine-N(4)-)-methyltransferase RsmH</fullName>
    </alternativeName>
</protein>
<keyword evidence="2 6" id="KW-0698">rRNA processing</keyword>
<keyword evidence="3 6" id="KW-0489">Methyltransferase</keyword>
<feature type="binding site" evidence="6">
    <location>
        <begin position="35"/>
        <end position="37"/>
    </location>
    <ligand>
        <name>S-adenosyl-L-methionine</name>
        <dbReference type="ChEBI" id="CHEBI:59789"/>
    </ligand>
</feature>
<evidence type="ECO:0000256" key="4">
    <source>
        <dbReference type="ARBA" id="ARBA00022679"/>
    </source>
</evidence>
<dbReference type="GO" id="GO:0070475">
    <property type="term" value="P:rRNA base methylation"/>
    <property type="evidence" value="ECO:0007669"/>
    <property type="project" value="UniProtKB-UniRule"/>
</dbReference>
<organism evidence="7 8">
    <name type="scientific">Candidatus Curtissbacteria bacterium RIFCSPHIGHO2_01_FULL_41_11</name>
    <dbReference type="NCBI Taxonomy" id="1797711"/>
    <lineage>
        <taxon>Bacteria</taxon>
        <taxon>Candidatus Curtissiibacteriota</taxon>
    </lineage>
</organism>
<dbReference type="Pfam" id="PF01795">
    <property type="entry name" value="Methyltransf_5"/>
    <property type="match status" value="1"/>
</dbReference>
<comment type="caution">
    <text evidence="7">The sequence shown here is derived from an EMBL/GenBank/DDBJ whole genome shotgun (WGS) entry which is preliminary data.</text>
</comment>
<evidence type="ECO:0000256" key="3">
    <source>
        <dbReference type="ARBA" id="ARBA00022603"/>
    </source>
</evidence>